<dbReference type="InterPro" id="IPR006143">
    <property type="entry name" value="RND_pump_MFP"/>
</dbReference>
<protein>
    <submittedName>
        <fullName evidence="9">Efflux RND transporter periplasmic adaptor subunit</fullName>
    </submittedName>
</protein>
<gene>
    <name evidence="9" type="ORF">ENW96_04260</name>
</gene>
<dbReference type="InterPro" id="IPR058624">
    <property type="entry name" value="MdtA-like_HH"/>
</dbReference>
<dbReference type="NCBIfam" id="TIGR01730">
    <property type="entry name" value="RND_mfp"/>
    <property type="match status" value="1"/>
</dbReference>
<dbReference type="InterPro" id="IPR058627">
    <property type="entry name" value="MdtA-like_C"/>
</dbReference>
<feature type="region of interest" description="Disordered" evidence="4">
    <location>
        <begin position="380"/>
        <end position="403"/>
    </location>
</feature>
<dbReference type="Gene3D" id="2.40.420.20">
    <property type="match status" value="1"/>
</dbReference>
<feature type="domain" description="Multidrug resistance protein MdtA-like beta-barrel" evidence="7">
    <location>
        <begin position="219"/>
        <end position="306"/>
    </location>
</feature>
<dbReference type="Gene3D" id="1.10.287.470">
    <property type="entry name" value="Helix hairpin bin"/>
    <property type="match status" value="1"/>
</dbReference>
<evidence type="ECO:0000259" key="7">
    <source>
        <dbReference type="Pfam" id="PF25944"/>
    </source>
</evidence>
<evidence type="ECO:0000256" key="1">
    <source>
        <dbReference type="ARBA" id="ARBA00004196"/>
    </source>
</evidence>
<dbReference type="InterPro" id="IPR058625">
    <property type="entry name" value="MdtA-like_BSH"/>
</dbReference>
<accession>A0A7C3ZB35</accession>
<evidence type="ECO:0000259" key="5">
    <source>
        <dbReference type="Pfam" id="PF25876"/>
    </source>
</evidence>
<dbReference type="EMBL" id="DTMF01000112">
    <property type="protein sequence ID" value="HGF33591.1"/>
    <property type="molecule type" value="Genomic_DNA"/>
</dbReference>
<feature type="domain" description="Multidrug resistance protein MdtA-like alpha-helical hairpin" evidence="5">
    <location>
        <begin position="112"/>
        <end position="182"/>
    </location>
</feature>
<organism evidence="9">
    <name type="scientific">Desulfobacca acetoxidans</name>
    <dbReference type="NCBI Taxonomy" id="60893"/>
    <lineage>
        <taxon>Bacteria</taxon>
        <taxon>Pseudomonadati</taxon>
        <taxon>Thermodesulfobacteriota</taxon>
        <taxon>Desulfobaccia</taxon>
        <taxon>Desulfobaccales</taxon>
        <taxon>Desulfobaccaceae</taxon>
        <taxon>Desulfobacca</taxon>
    </lineage>
</organism>
<dbReference type="InterPro" id="IPR058626">
    <property type="entry name" value="MdtA-like_b-barrel"/>
</dbReference>
<dbReference type="GO" id="GO:0005886">
    <property type="term" value="C:plasma membrane"/>
    <property type="evidence" value="ECO:0007669"/>
    <property type="project" value="TreeGrafter"/>
</dbReference>
<dbReference type="SUPFAM" id="SSF111369">
    <property type="entry name" value="HlyD-like secretion proteins"/>
    <property type="match status" value="1"/>
</dbReference>
<evidence type="ECO:0000259" key="8">
    <source>
        <dbReference type="Pfam" id="PF25967"/>
    </source>
</evidence>
<comment type="similarity">
    <text evidence="2">Belongs to the membrane fusion protein (MFP) (TC 8.A.1) family.</text>
</comment>
<feature type="coiled-coil region" evidence="3">
    <location>
        <begin position="106"/>
        <end position="133"/>
    </location>
</feature>
<feature type="domain" description="Multidrug resistance protein MdtA-like C-terminal permuted SH3" evidence="8">
    <location>
        <begin position="313"/>
        <end position="371"/>
    </location>
</feature>
<dbReference type="GO" id="GO:0046677">
    <property type="term" value="P:response to antibiotic"/>
    <property type="evidence" value="ECO:0007669"/>
    <property type="project" value="TreeGrafter"/>
</dbReference>
<evidence type="ECO:0000256" key="4">
    <source>
        <dbReference type="SAM" id="MobiDB-lite"/>
    </source>
</evidence>
<proteinExistence type="inferred from homology"/>
<reference evidence="9" key="1">
    <citation type="journal article" date="2020" name="mSystems">
        <title>Genome- and Community-Level Interaction Insights into Carbon Utilization and Element Cycling Functions of Hydrothermarchaeota in Hydrothermal Sediment.</title>
        <authorList>
            <person name="Zhou Z."/>
            <person name="Liu Y."/>
            <person name="Xu W."/>
            <person name="Pan J."/>
            <person name="Luo Z.H."/>
            <person name="Li M."/>
        </authorList>
    </citation>
    <scope>NUCLEOTIDE SEQUENCE [LARGE SCALE GENOMIC DNA]</scope>
    <source>
        <strain evidence="9">SpSt-897</strain>
    </source>
</reference>
<comment type="subcellular location">
    <subcellularLocation>
        <location evidence="1">Cell envelope</location>
    </subcellularLocation>
</comment>
<name>A0A7C3ZB35_9BACT</name>
<dbReference type="Pfam" id="PF25944">
    <property type="entry name" value="Beta-barrel_RND"/>
    <property type="match status" value="1"/>
</dbReference>
<dbReference type="GO" id="GO:0022857">
    <property type="term" value="F:transmembrane transporter activity"/>
    <property type="evidence" value="ECO:0007669"/>
    <property type="project" value="InterPro"/>
</dbReference>
<dbReference type="Pfam" id="PF25967">
    <property type="entry name" value="RND-MFP_C"/>
    <property type="match status" value="1"/>
</dbReference>
<evidence type="ECO:0000259" key="6">
    <source>
        <dbReference type="Pfam" id="PF25917"/>
    </source>
</evidence>
<dbReference type="PANTHER" id="PTHR30158">
    <property type="entry name" value="ACRA/E-RELATED COMPONENT OF DRUG EFFLUX TRANSPORTER"/>
    <property type="match status" value="1"/>
</dbReference>
<dbReference type="Pfam" id="PF25917">
    <property type="entry name" value="BSH_RND"/>
    <property type="match status" value="1"/>
</dbReference>
<dbReference type="Gene3D" id="2.40.50.100">
    <property type="match status" value="1"/>
</dbReference>
<evidence type="ECO:0000256" key="2">
    <source>
        <dbReference type="ARBA" id="ARBA00009477"/>
    </source>
</evidence>
<sequence length="403" mass="43999">MAKGSKSPTRCGDRAIKVAIAGALMVLLITIPACGEKNTYAPPPPPKVKVSQPLRKPVTDYLEFTGNAVAYNTVPLRARVEGFLEKVLFQDGQPVKKGQLLFLIQQEQYQAQLQKAQAAVMAEKAQLEHAQTEFERYSRLVKEDAAAQTDVDRWHYERDSRRAAVMAAEANVALAKLNLSYTRVTAPFDGRMGRHLKDPGTLVGAGEQTLLAEINQIDPIYVYFSINEQDLLRVRGKKPPSPEEEAKRIYPVYVGLADETGYPHQGHLDFAAISLNPTTGSLQLRAILPNPDGIILPGLFARVRVPIAQEKEALLVPETAIGYDQTGPFVRIVNDKNVVERRGVKLGNLVDTGRVVLEGLQGDERVVIAGLLRAIPGRTVSPEPAAPFGPGGESLPGSHPESR</sequence>
<dbReference type="Pfam" id="PF25876">
    <property type="entry name" value="HH_MFP_RND"/>
    <property type="match status" value="1"/>
</dbReference>
<keyword evidence="3" id="KW-0175">Coiled coil</keyword>
<comment type="caution">
    <text evidence="9">The sequence shown here is derived from an EMBL/GenBank/DDBJ whole genome shotgun (WGS) entry which is preliminary data.</text>
</comment>
<feature type="domain" description="Multidrug resistance protein MdtA-like barrel-sandwich hybrid" evidence="6">
    <location>
        <begin position="72"/>
        <end position="212"/>
    </location>
</feature>
<dbReference type="Gene3D" id="2.40.30.170">
    <property type="match status" value="1"/>
</dbReference>
<dbReference type="GO" id="GO:0030313">
    <property type="term" value="C:cell envelope"/>
    <property type="evidence" value="ECO:0007669"/>
    <property type="project" value="UniProtKB-SubCell"/>
</dbReference>
<dbReference type="PANTHER" id="PTHR30158:SF24">
    <property type="entry name" value="HLYD FAMILY SECRETION PROTEIN"/>
    <property type="match status" value="1"/>
</dbReference>
<evidence type="ECO:0000313" key="9">
    <source>
        <dbReference type="EMBL" id="HGF33591.1"/>
    </source>
</evidence>
<evidence type="ECO:0000256" key="3">
    <source>
        <dbReference type="SAM" id="Coils"/>
    </source>
</evidence>
<dbReference type="AlphaFoldDB" id="A0A7C3ZB35"/>